<sequence length="349" mass="39891">MPLEFIELDVNRQALGTEDRGFLVSVAKSRWTKTSASESLRLLKSFAQAYYLEKCPESKPEVPEETKDVPIEDSEGKTETATVQKKNTETVIPRIQFCNRKVSYSNCGFIASNLADPSDYCYYIMTQFAEGKRDTKTKFAFRIMPVQAVCEARPRAVEKTALPLIQSILGADEQPHRFSILYRGRTENEYLSQHDAKAIIRNCVWSVNPNCVQCIKYQDYAIIIDILAPQFCIGIAKDFQRLAGYNTRAVRLGLDLTDLGEDSEDDISDDPNLDEEDEKRRKLKIKRKRRAEKAELEQPEGGEKRRPKSDDEDEEDESHGQEHDLQDDEEDEGREKEADEENEAGENGM</sequence>
<name>A0A0B6ZN89_9EUPU</name>
<dbReference type="GO" id="GO:0003723">
    <property type="term" value="F:RNA binding"/>
    <property type="evidence" value="ECO:0007669"/>
    <property type="project" value="InterPro"/>
</dbReference>
<feature type="compositionally biased region" description="Basic and acidic residues" evidence="1">
    <location>
        <begin position="59"/>
        <end position="78"/>
    </location>
</feature>
<dbReference type="PANTHER" id="PTHR13452:SF10">
    <property type="entry name" value="THUMP DOMAIN-CONTAINING PROTEIN 1"/>
    <property type="match status" value="1"/>
</dbReference>
<gene>
    <name evidence="2" type="primary">ORF72878</name>
</gene>
<dbReference type="EMBL" id="HACG01023249">
    <property type="protein sequence ID" value="CEK70114.1"/>
    <property type="molecule type" value="Transcribed_RNA"/>
</dbReference>
<protein>
    <recommendedName>
        <fullName evidence="3">THUMP domain-containing protein</fullName>
    </recommendedName>
</protein>
<feature type="compositionally biased region" description="Basic and acidic residues" evidence="1">
    <location>
        <begin position="292"/>
        <end position="304"/>
    </location>
</feature>
<dbReference type="AlphaFoldDB" id="A0A0B6ZN89"/>
<feature type="compositionally biased region" description="Acidic residues" evidence="1">
    <location>
        <begin position="325"/>
        <end position="349"/>
    </location>
</feature>
<organism evidence="2">
    <name type="scientific">Arion vulgaris</name>
    <dbReference type="NCBI Taxonomy" id="1028688"/>
    <lineage>
        <taxon>Eukaryota</taxon>
        <taxon>Metazoa</taxon>
        <taxon>Spiralia</taxon>
        <taxon>Lophotrochozoa</taxon>
        <taxon>Mollusca</taxon>
        <taxon>Gastropoda</taxon>
        <taxon>Heterobranchia</taxon>
        <taxon>Euthyneura</taxon>
        <taxon>Panpulmonata</taxon>
        <taxon>Eupulmonata</taxon>
        <taxon>Stylommatophora</taxon>
        <taxon>Helicina</taxon>
        <taxon>Arionoidea</taxon>
        <taxon>Arionidae</taxon>
        <taxon>Arion</taxon>
    </lineage>
</organism>
<evidence type="ECO:0008006" key="3">
    <source>
        <dbReference type="Google" id="ProtNLM"/>
    </source>
</evidence>
<feature type="region of interest" description="Disordered" evidence="1">
    <location>
        <begin position="259"/>
        <end position="349"/>
    </location>
</feature>
<dbReference type="GO" id="GO:0006400">
    <property type="term" value="P:tRNA modification"/>
    <property type="evidence" value="ECO:0007669"/>
    <property type="project" value="InterPro"/>
</dbReference>
<dbReference type="InterPro" id="IPR040183">
    <property type="entry name" value="THUMPD1-like"/>
</dbReference>
<feature type="region of interest" description="Disordered" evidence="1">
    <location>
        <begin position="59"/>
        <end position="84"/>
    </location>
</feature>
<evidence type="ECO:0000313" key="2">
    <source>
        <dbReference type="EMBL" id="CEK70114.1"/>
    </source>
</evidence>
<accession>A0A0B6ZN89</accession>
<reference evidence="2" key="1">
    <citation type="submission" date="2014-12" db="EMBL/GenBank/DDBJ databases">
        <title>Insight into the proteome of Arion vulgaris.</title>
        <authorList>
            <person name="Aradska J."/>
            <person name="Bulat T."/>
            <person name="Smidak R."/>
            <person name="Sarate P."/>
            <person name="Gangsoo J."/>
            <person name="Sialana F."/>
            <person name="Bilban M."/>
            <person name="Lubec G."/>
        </authorList>
    </citation>
    <scope>NUCLEOTIDE SEQUENCE</scope>
    <source>
        <tissue evidence="2">Skin</tissue>
    </source>
</reference>
<feature type="compositionally biased region" description="Acidic residues" evidence="1">
    <location>
        <begin position="259"/>
        <end position="277"/>
    </location>
</feature>
<evidence type="ECO:0000256" key="1">
    <source>
        <dbReference type="SAM" id="MobiDB-lite"/>
    </source>
</evidence>
<feature type="compositionally biased region" description="Basic residues" evidence="1">
    <location>
        <begin position="281"/>
        <end position="291"/>
    </location>
</feature>
<dbReference type="PANTHER" id="PTHR13452">
    <property type="entry name" value="THUMP DOMAIN CONTAINING PROTEIN 1-RELATED"/>
    <property type="match status" value="1"/>
</dbReference>
<proteinExistence type="predicted"/>